<dbReference type="GO" id="GO:0046872">
    <property type="term" value="F:metal ion binding"/>
    <property type="evidence" value="ECO:0007669"/>
    <property type="project" value="UniProtKB-KW"/>
</dbReference>
<accession>A0A934KFI9</accession>
<protein>
    <recommendedName>
        <fullName evidence="3">FAD:protein FMN transferase</fullName>
        <ecNumber evidence="2">2.7.1.180</ecNumber>
    </recommendedName>
    <alternativeName>
        <fullName evidence="9">Flavin transferase</fullName>
    </alternativeName>
</protein>
<dbReference type="Pfam" id="PF02424">
    <property type="entry name" value="ApbE"/>
    <property type="match status" value="1"/>
</dbReference>
<reference evidence="11 12" key="1">
    <citation type="submission" date="2020-10" db="EMBL/GenBank/DDBJ databases">
        <title>Ca. Dormibacterota MAGs.</title>
        <authorList>
            <person name="Montgomery K."/>
        </authorList>
    </citation>
    <scope>NUCLEOTIDE SEQUENCE [LARGE SCALE GENOMIC DNA]</scope>
    <source>
        <strain evidence="11">Mitchell_Peninsula_5</strain>
    </source>
</reference>
<evidence type="ECO:0000256" key="9">
    <source>
        <dbReference type="ARBA" id="ARBA00031306"/>
    </source>
</evidence>
<dbReference type="Gene3D" id="3.10.520.10">
    <property type="entry name" value="ApbE-like domains"/>
    <property type="match status" value="1"/>
</dbReference>
<dbReference type="PANTHER" id="PTHR30040">
    <property type="entry name" value="THIAMINE BIOSYNTHESIS LIPOPROTEIN APBE"/>
    <property type="match status" value="1"/>
</dbReference>
<keyword evidence="7" id="KW-0274">FAD</keyword>
<keyword evidence="6" id="KW-0479">Metal-binding</keyword>
<comment type="caution">
    <text evidence="11">The sequence shown here is derived from an EMBL/GenBank/DDBJ whole genome shotgun (WGS) entry which is preliminary data.</text>
</comment>
<evidence type="ECO:0000256" key="5">
    <source>
        <dbReference type="ARBA" id="ARBA00022679"/>
    </source>
</evidence>
<evidence type="ECO:0000313" key="12">
    <source>
        <dbReference type="Proteomes" id="UP000614410"/>
    </source>
</evidence>
<dbReference type="EMBL" id="JAEKNN010000061">
    <property type="protein sequence ID" value="MBJ7610333.1"/>
    <property type="molecule type" value="Genomic_DNA"/>
</dbReference>
<evidence type="ECO:0000256" key="6">
    <source>
        <dbReference type="ARBA" id="ARBA00022723"/>
    </source>
</evidence>
<name>A0A934KFI9_9BACT</name>
<proteinExistence type="predicted"/>
<comment type="catalytic activity">
    <reaction evidence="10">
        <text>L-threonyl-[protein] + FAD = FMN-L-threonyl-[protein] + AMP + H(+)</text>
        <dbReference type="Rhea" id="RHEA:36847"/>
        <dbReference type="Rhea" id="RHEA-COMP:11060"/>
        <dbReference type="Rhea" id="RHEA-COMP:11061"/>
        <dbReference type="ChEBI" id="CHEBI:15378"/>
        <dbReference type="ChEBI" id="CHEBI:30013"/>
        <dbReference type="ChEBI" id="CHEBI:57692"/>
        <dbReference type="ChEBI" id="CHEBI:74257"/>
        <dbReference type="ChEBI" id="CHEBI:456215"/>
        <dbReference type="EC" id="2.7.1.180"/>
    </reaction>
</comment>
<organism evidence="11 12">
    <name type="scientific">Candidatus Amunia macphersoniae</name>
    <dbReference type="NCBI Taxonomy" id="3127014"/>
    <lineage>
        <taxon>Bacteria</taxon>
        <taxon>Bacillati</taxon>
        <taxon>Candidatus Dormiibacterota</taxon>
        <taxon>Candidatus Dormibacteria</taxon>
        <taxon>Candidatus Aeolococcales</taxon>
        <taxon>Candidatus Aeolococcaceae</taxon>
        <taxon>Candidatus Amunia</taxon>
    </lineage>
</organism>
<keyword evidence="4" id="KW-0285">Flavoprotein</keyword>
<gene>
    <name evidence="11" type="ORF">JF887_13015</name>
</gene>
<evidence type="ECO:0000256" key="1">
    <source>
        <dbReference type="ARBA" id="ARBA00001946"/>
    </source>
</evidence>
<sequence>MSASWRALGTSVVVAVTDGTALERAREVVSAEIDALDLACSRFRQDSDVSRLNAAGVPVVVTPLLADAIRVALRAARLTDGDVDPTVGPCVMAIGYDADFAAVPSDGPRLGRPVRAVGWRAVTIGDDPPLVTLPEGTTLDLGATAKALGSDRAAAAAHSACGCGILVSLGGDVAVAGSAPSAGWPIRVVDDHASAAETPGQRIALHSGGLATSSSTVRQWRRDRVPMHHIVDPRTGRPAISPYRTVSVAAATCVDANTASTAALVRGAGAADWLESMRLPARLVTHAGEVLHLNRWPVAAEMAA</sequence>
<dbReference type="InterPro" id="IPR024932">
    <property type="entry name" value="ApbE"/>
</dbReference>
<evidence type="ECO:0000256" key="8">
    <source>
        <dbReference type="ARBA" id="ARBA00022842"/>
    </source>
</evidence>
<evidence type="ECO:0000256" key="4">
    <source>
        <dbReference type="ARBA" id="ARBA00022630"/>
    </source>
</evidence>
<dbReference type="Proteomes" id="UP000614410">
    <property type="component" value="Unassembled WGS sequence"/>
</dbReference>
<dbReference type="EC" id="2.7.1.180" evidence="2"/>
<dbReference type="AlphaFoldDB" id="A0A934KFI9"/>
<dbReference type="InterPro" id="IPR003374">
    <property type="entry name" value="ApbE-like_sf"/>
</dbReference>
<comment type="cofactor">
    <cofactor evidence="1">
        <name>Mg(2+)</name>
        <dbReference type="ChEBI" id="CHEBI:18420"/>
    </cofactor>
</comment>
<evidence type="ECO:0000256" key="7">
    <source>
        <dbReference type="ARBA" id="ARBA00022827"/>
    </source>
</evidence>
<keyword evidence="8" id="KW-0460">Magnesium</keyword>
<evidence type="ECO:0000313" key="11">
    <source>
        <dbReference type="EMBL" id="MBJ7610333.1"/>
    </source>
</evidence>
<evidence type="ECO:0000256" key="10">
    <source>
        <dbReference type="ARBA" id="ARBA00048540"/>
    </source>
</evidence>
<dbReference type="PANTHER" id="PTHR30040:SF2">
    <property type="entry name" value="FAD:PROTEIN FMN TRANSFERASE"/>
    <property type="match status" value="1"/>
</dbReference>
<dbReference type="SUPFAM" id="SSF143631">
    <property type="entry name" value="ApbE-like"/>
    <property type="match status" value="1"/>
</dbReference>
<evidence type="ECO:0000256" key="2">
    <source>
        <dbReference type="ARBA" id="ARBA00011955"/>
    </source>
</evidence>
<keyword evidence="5 11" id="KW-0808">Transferase</keyword>
<evidence type="ECO:0000256" key="3">
    <source>
        <dbReference type="ARBA" id="ARBA00016337"/>
    </source>
</evidence>
<dbReference type="GO" id="GO:0016740">
    <property type="term" value="F:transferase activity"/>
    <property type="evidence" value="ECO:0007669"/>
    <property type="project" value="UniProtKB-KW"/>
</dbReference>